<name>A0A9W5WUF2_BABOV</name>
<proteinExistence type="predicted"/>
<keyword evidence="1" id="KW-1133">Transmembrane helix</keyword>
<gene>
    <name evidence="2" type="ORF">BaOVIS_005610</name>
</gene>
<evidence type="ECO:0000256" key="1">
    <source>
        <dbReference type="SAM" id="Phobius"/>
    </source>
</evidence>
<comment type="caution">
    <text evidence="2">The sequence shown here is derived from an EMBL/GenBank/DDBJ whole genome shotgun (WGS) entry which is preliminary data.</text>
</comment>
<evidence type="ECO:0000313" key="2">
    <source>
        <dbReference type="EMBL" id="GFE53157.1"/>
    </source>
</evidence>
<keyword evidence="3" id="KW-1185">Reference proteome</keyword>
<organism evidence="2 3">
    <name type="scientific">Babesia ovis</name>
    <dbReference type="NCBI Taxonomy" id="5869"/>
    <lineage>
        <taxon>Eukaryota</taxon>
        <taxon>Sar</taxon>
        <taxon>Alveolata</taxon>
        <taxon>Apicomplexa</taxon>
        <taxon>Aconoidasida</taxon>
        <taxon>Piroplasmida</taxon>
        <taxon>Babesiidae</taxon>
        <taxon>Babesia</taxon>
    </lineage>
</organism>
<keyword evidence="1" id="KW-0472">Membrane</keyword>
<reference evidence="2" key="1">
    <citation type="submission" date="2019-12" db="EMBL/GenBank/DDBJ databases">
        <title>Genome sequence of Babesia ovis.</title>
        <authorList>
            <person name="Yamagishi J."/>
            <person name="Sevinc F."/>
            <person name="Xuan X."/>
        </authorList>
    </citation>
    <scope>NUCLEOTIDE SEQUENCE</scope>
    <source>
        <strain evidence="2">Selcuk</strain>
    </source>
</reference>
<dbReference type="AlphaFoldDB" id="A0A9W5WUF2"/>
<dbReference type="OrthoDB" id="366222at2759"/>
<feature type="transmembrane region" description="Helical" evidence="1">
    <location>
        <begin position="23"/>
        <end position="49"/>
    </location>
</feature>
<keyword evidence="1" id="KW-0812">Transmembrane</keyword>
<dbReference type="EMBL" id="BLIY01000004">
    <property type="protein sequence ID" value="GFE53157.1"/>
    <property type="molecule type" value="Genomic_DNA"/>
</dbReference>
<evidence type="ECO:0000313" key="3">
    <source>
        <dbReference type="Proteomes" id="UP001057455"/>
    </source>
</evidence>
<dbReference type="Proteomes" id="UP001057455">
    <property type="component" value="Unassembled WGS sequence"/>
</dbReference>
<accession>A0A9W5WUF2</accession>
<protein>
    <submittedName>
        <fullName evidence="2">Uncharacterized protein</fullName>
    </submittedName>
</protein>
<sequence length="95" mass="10823">MLLWMHYIKGNADRKLLRILLNILLRSGLFTVLLTIHFKTLLSAAILWYHLVLERIRSAGGKGMELKTALELEMEAAMFNKPREDGTPMVVLTDG</sequence>